<evidence type="ECO:0000313" key="5">
    <source>
        <dbReference type="EMBL" id="BBA84969.1"/>
    </source>
</evidence>
<keyword evidence="3" id="KW-0687">Ribonucleoprotein</keyword>
<name>A0A2Z5TP00_9GAMM</name>
<dbReference type="GO" id="GO:0006412">
    <property type="term" value="P:translation"/>
    <property type="evidence" value="ECO:0007669"/>
    <property type="project" value="TreeGrafter"/>
</dbReference>
<dbReference type="AlphaFoldDB" id="A0A2Z5TP00"/>
<feature type="domain" description="S1 motif" evidence="4">
    <location>
        <begin position="201"/>
        <end position="269"/>
    </location>
</feature>
<dbReference type="PROSITE" id="PS50126">
    <property type="entry name" value="S1"/>
    <property type="match status" value="4"/>
</dbReference>
<feature type="domain" description="S1 motif" evidence="4">
    <location>
        <begin position="373"/>
        <end position="445"/>
    </location>
</feature>
<dbReference type="GO" id="GO:0003729">
    <property type="term" value="F:mRNA binding"/>
    <property type="evidence" value="ECO:0007669"/>
    <property type="project" value="TreeGrafter"/>
</dbReference>
<gene>
    <name evidence="5" type="primary">rpsA</name>
    <name evidence="5" type="ORF">NARRFE1_00060</name>
</gene>
<dbReference type="InterPro" id="IPR035104">
    <property type="entry name" value="Ribosomal_protein_S1-like"/>
</dbReference>
<accession>A0A2Z5TP00</accession>
<dbReference type="Proteomes" id="UP000289537">
    <property type="component" value="Chromosome"/>
</dbReference>
<dbReference type="InterPro" id="IPR012340">
    <property type="entry name" value="NA-bd_OB-fold"/>
</dbReference>
<evidence type="ECO:0000313" key="6">
    <source>
        <dbReference type="Proteomes" id="UP000289537"/>
    </source>
</evidence>
<dbReference type="OrthoDB" id="9804077at2"/>
<dbReference type="RefSeq" id="WP_148708320.1">
    <property type="nucleotide sequence ID" value="NZ_AP018161.1"/>
</dbReference>
<dbReference type="PANTHER" id="PTHR10724:SF7">
    <property type="entry name" value="SMALL RIBOSOMAL SUBUNIT PROTEIN BS1C"/>
    <property type="match status" value="1"/>
</dbReference>
<dbReference type="SUPFAM" id="SSF50249">
    <property type="entry name" value="Nucleic acid-binding proteins"/>
    <property type="match status" value="5"/>
</dbReference>
<comment type="similarity">
    <text evidence="1">Belongs to the bacterial ribosomal protein bS1 family.</text>
</comment>
<protein>
    <submittedName>
        <fullName evidence="5">30S ribosomal protein S1</fullName>
    </submittedName>
</protein>
<dbReference type="Pfam" id="PF00575">
    <property type="entry name" value="S1"/>
    <property type="match status" value="2"/>
</dbReference>
<dbReference type="InterPro" id="IPR003029">
    <property type="entry name" value="S1_domain"/>
</dbReference>
<dbReference type="SMART" id="SM00316">
    <property type="entry name" value="S1"/>
    <property type="match status" value="5"/>
</dbReference>
<sequence>MIKKKSFKNLFEKNKSDILNNRINSIIVGKIIYIDKEFVIVYTDLKSESYVSVKEFYNKSGELNINLDDKFTFILENLDNGRGETIISREKAKILETWEKLKYFFKNNITIKGFIKNRVKGGLIIDLNDVEVNINSFLPGSLIGVNSSDKNLIDELEKTELEFKLIKIDKKNNNIILSRKAVLDINNRNERIKIINSLKVNNILLGVVKNITEYGAFLDLGKVDGLLHITDISWKRIKHPSDVLSINDKIKVKILKIDTDKLRIYLGLKQLYNNPWNKTNNKIYLGNKVLGITTNVVKYGCFIDIGNGMEGLIHNSEISWVNKNINPKNYFNINKKIISKIISIDNSFKRISMSIKKCKINPWKIFKKKYKIGDKICVKILFITEYGIFVKIYNYNIDAFIHINNLENIKNNVNLFIKNNVINNKLLTYVYKINYKKERIYLSIYKNFKIYDIKKIIESNKIIYAKIIKNNKNYTFIALNSKFLLKINTLKFKFKTNNKFIKFKIINYDKLNDKLYILIFKNDKNKRKNI</sequence>
<feature type="domain" description="S1 motif" evidence="4">
    <location>
        <begin position="108"/>
        <end position="180"/>
    </location>
</feature>
<dbReference type="Gene3D" id="2.40.50.140">
    <property type="entry name" value="Nucleic acid-binding proteins"/>
    <property type="match status" value="4"/>
</dbReference>
<dbReference type="PRINTS" id="PR00681">
    <property type="entry name" value="RIBOSOMALS1"/>
</dbReference>
<dbReference type="GO" id="GO:0022627">
    <property type="term" value="C:cytosolic small ribosomal subunit"/>
    <property type="evidence" value="ECO:0007669"/>
    <property type="project" value="TreeGrafter"/>
</dbReference>
<organism evidence="5 6">
    <name type="scientific">endosymbiont of Rhynchophorus ferrugineus</name>
    <dbReference type="NCBI Taxonomy" id="1972133"/>
    <lineage>
        <taxon>Bacteria</taxon>
        <taxon>Pseudomonadati</taxon>
        <taxon>Pseudomonadota</taxon>
        <taxon>Gammaproteobacteria</taxon>
        <taxon>Candidatus Nardonella</taxon>
    </lineage>
</organism>
<evidence type="ECO:0000259" key="4">
    <source>
        <dbReference type="PROSITE" id="PS50126"/>
    </source>
</evidence>
<dbReference type="CDD" id="cd05688">
    <property type="entry name" value="S1_RPS1_repeat_ec3"/>
    <property type="match status" value="1"/>
</dbReference>
<feature type="domain" description="S1 motif" evidence="4">
    <location>
        <begin position="286"/>
        <end position="356"/>
    </location>
</feature>
<dbReference type="EMBL" id="AP018161">
    <property type="protein sequence ID" value="BBA84969.1"/>
    <property type="molecule type" value="Genomic_DNA"/>
</dbReference>
<dbReference type="PANTHER" id="PTHR10724">
    <property type="entry name" value="30S RIBOSOMAL PROTEIN S1"/>
    <property type="match status" value="1"/>
</dbReference>
<evidence type="ECO:0000256" key="2">
    <source>
        <dbReference type="ARBA" id="ARBA00022980"/>
    </source>
</evidence>
<keyword evidence="2 5" id="KW-0689">Ribosomal protein</keyword>
<evidence type="ECO:0000256" key="3">
    <source>
        <dbReference type="ARBA" id="ARBA00023274"/>
    </source>
</evidence>
<proteinExistence type="inferred from homology"/>
<dbReference type="InterPro" id="IPR050437">
    <property type="entry name" value="Ribos_protein_bS1-like"/>
</dbReference>
<evidence type="ECO:0000256" key="1">
    <source>
        <dbReference type="ARBA" id="ARBA00006767"/>
    </source>
</evidence>
<keyword evidence="6" id="KW-1185">Reference proteome</keyword>
<reference evidence="5 6" key="1">
    <citation type="journal article" date="2017" name="Proc. Natl. Acad. Sci. U.S.A.">
        <title>Small genome symbiont underlies cuticle hardness in beetles.</title>
        <authorList>
            <person name="Anbutsu H."/>
            <person name="Moriyama M."/>
            <person name="Nikoh N."/>
            <person name="Hosokawa T."/>
            <person name="Futahashi R."/>
            <person name="Tanahashi M."/>
            <person name="Meng X.Y."/>
            <person name="Kuriwada T."/>
            <person name="Mori N."/>
            <person name="Oshima K."/>
            <person name="Hattori M."/>
            <person name="Fujie M."/>
            <person name="Satoh N."/>
            <person name="Maeda T."/>
            <person name="Shigenobu S."/>
            <person name="Koga R."/>
            <person name="Fukatsu T."/>
        </authorList>
    </citation>
    <scope>NUCLEOTIDE SEQUENCE [LARGE SCALE GENOMIC DNA]</scope>
    <source>
        <strain evidence="5">NARRFE1</strain>
    </source>
</reference>
<dbReference type="KEGG" id="eor:NARRFE1_00060"/>
<dbReference type="CDD" id="cd04465">
    <property type="entry name" value="S1_RPS1_repeat_ec2_hs2"/>
    <property type="match status" value="1"/>
</dbReference>
<dbReference type="FunFam" id="2.40.50.140:FF:000051">
    <property type="entry name" value="RNA-binding transcriptional accessory protein"/>
    <property type="match status" value="1"/>
</dbReference>
<dbReference type="GO" id="GO:0003735">
    <property type="term" value="F:structural constituent of ribosome"/>
    <property type="evidence" value="ECO:0007669"/>
    <property type="project" value="TreeGrafter"/>
</dbReference>